<reference evidence="6" key="1">
    <citation type="submission" date="2018-10" db="EMBL/GenBank/DDBJ databases">
        <title>Hidden diversity of soil giant viruses.</title>
        <authorList>
            <person name="Schulz F."/>
            <person name="Alteio L."/>
            <person name="Goudeau D."/>
            <person name="Ryan E.M."/>
            <person name="Malmstrom R.R."/>
            <person name="Blanchard J."/>
            <person name="Woyke T."/>
        </authorList>
    </citation>
    <scope>NUCLEOTIDE SEQUENCE</scope>
    <source>
        <strain evidence="6">HAV1</strain>
    </source>
</reference>
<dbReference type="GO" id="GO:0016788">
    <property type="term" value="F:hydrolase activity, acting on ester bonds"/>
    <property type="evidence" value="ECO:0007669"/>
    <property type="project" value="InterPro"/>
</dbReference>
<dbReference type="InterPro" id="IPR053138">
    <property type="entry name" value="N-alpha-Ac-DABA_deacetylase"/>
</dbReference>
<sequence length="233" mass="26421">MIYFLILFILFISIAIYFSTRCTKSTLPIIFKYGSSNPTILILAGTHGNEQGPSHALTKFIKNKEIHSILQKGTYHIVPYVNSDAIKHNTRHTSCQPDINRSYPNKNEINRFLLKYINNASLIIDFHEARGFRICSNKQSLGQTISTNNKQLLPIISHVCATLNKIYTGCHRWTAIYMNNPDALKGSLEQYATHKKIPYILVETAGQNDIVPLNERITETKIILSEILKSVAT</sequence>
<comment type="cofactor">
    <cofactor evidence="1">
        <name>Zn(2+)</name>
        <dbReference type="ChEBI" id="CHEBI:29105"/>
    </cofactor>
</comment>
<dbReference type="EMBL" id="MK072318">
    <property type="protein sequence ID" value="AYV81906.1"/>
    <property type="molecule type" value="Genomic_DNA"/>
</dbReference>
<dbReference type="PANTHER" id="PTHR37326">
    <property type="entry name" value="BLL3975 PROTEIN"/>
    <property type="match status" value="1"/>
</dbReference>
<feature type="domain" description="Succinylglutamate desuccinylase/Aspartoacylase catalytic" evidence="5">
    <location>
        <begin position="37"/>
        <end position="109"/>
    </location>
</feature>
<evidence type="ECO:0000313" key="6">
    <source>
        <dbReference type="EMBL" id="AYV81906.1"/>
    </source>
</evidence>
<dbReference type="GO" id="GO:0046872">
    <property type="term" value="F:metal ion binding"/>
    <property type="evidence" value="ECO:0007669"/>
    <property type="project" value="UniProtKB-KW"/>
</dbReference>
<keyword evidence="4" id="KW-0862">Zinc</keyword>
<name>A0A3G5A3V3_9VIRU</name>
<dbReference type="Pfam" id="PF24827">
    <property type="entry name" value="AstE_AspA_cat"/>
    <property type="match status" value="1"/>
</dbReference>
<evidence type="ECO:0000256" key="4">
    <source>
        <dbReference type="ARBA" id="ARBA00022833"/>
    </source>
</evidence>
<dbReference type="Gene3D" id="3.40.630.10">
    <property type="entry name" value="Zn peptidases"/>
    <property type="match status" value="1"/>
</dbReference>
<proteinExistence type="predicted"/>
<accession>A0A3G5A3V3</accession>
<organism evidence="6">
    <name type="scientific">Harvfovirus sp</name>
    <dbReference type="NCBI Taxonomy" id="2487768"/>
    <lineage>
        <taxon>Viruses</taxon>
        <taxon>Varidnaviria</taxon>
        <taxon>Bamfordvirae</taxon>
        <taxon>Nucleocytoviricota</taxon>
        <taxon>Megaviricetes</taxon>
        <taxon>Imitervirales</taxon>
        <taxon>Mimiviridae</taxon>
        <taxon>Klosneuvirinae</taxon>
    </lineage>
</organism>
<evidence type="ECO:0000256" key="2">
    <source>
        <dbReference type="ARBA" id="ARBA00022723"/>
    </source>
</evidence>
<evidence type="ECO:0000259" key="5">
    <source>
        <dbReference type="Pfam" id="PF24827"/>
    </source>
</evidence>
<dbReference type="PANTHER" id="PTHR37326:SF1">
    <property type="entry name" value="BLL3975 PROTEIN"/>
    <property type="match status" value="1"/>
</dbReference>
<evidence type="ECO:0000256" key="3">
    <source>
        <dbReference type="ARBA" id="ARBA00022801"/>
    </source>
</evidence>
<keyword evidence="3" id="KW-0378">Hydrolase</keyword>
<keyword evidence="2" id="KW-0479">Metal-binding</keyword>
<gene>
    <name evidence="6" type="ORF">Harvfovirus76_4</name>
</gene>
<evidence type="ECO:0000256" key="1">
    <source>
        <dbReference type="ARBA" id="ARBA00001947"/>
    </source>
</evidence>
<dbReference type="SUPFAM" id="SSF53187">
    <property type="entry name" value="Zn-dependent exopeptidases"/>
    <property type="match status" value="1"/>
</dbReference>
<dbReference type="InterPro" id="IPR055438">
    <property type="entry name" value="AstE_AspA_cat"/>
</dbReference>
<protein>
    <recommendedName>
        <fullName evidence="5">Succinylglutamate desuccinylase/Aspartoacylase catalytic domain-containing protein</fullName>
    </recommendedName>
</protein>